<sequence length="374" mass="38971">MRGELHRPLGLDIGSEKPRRSPSAFVALVVAALLVGSSLATAFFGQPERRVVDMLAEPPATEPVAVVAAPQPVTTKPLPTIIRPPAEPAAGGVGFRVEEPVALRQPAGTAHLPDAALIEDSDFGPLPIRGPDGRRPFDVYAGASRGVPGTRIAIVVGGLGISQTGTMNAIRALPAPVTFGFSPAGNSLDRWMQEARRAGHELVLQVPLEPVGYPEIDPGPNTLTVADAAAGNFDALHATLASLTNYVGVMSYMGGRLTGETTAIEPLVAELGRRGLMFLDDASSLRSLASDTAALQRVPFAAADLTIDQTQDAATIRRQLDTLEQIARAEGSAVGVASAFDVSIATIADWIVQAQSRGIEIVPVSALANDPEGR</sequence>
<dbReference type="PANTHER" id="PTHR30105:SF2">
    <property type="entry name" value="DIVERGENT POLYSACCHARIDE DEACETYLASE SUPERFAMILY"/>
    <property type="match status" value="1"/>
</dbReference>
<dbReference type="InterPro" id="IPR006837">
    <property type="entry name" value="Divergent_DAC"/>
</dbReference>
<dbReference type="PANTHER" id="PTHR30105">
    <property type="entry name" value="UNCHARACTERIZED YIBQ-RELATED"/>
    <property type="match status" value="1"/>
</dbReference>
<proteinExistence type="predicted"/>
<protein>
    <recommendedName>
        <fullName evidence="3">Divergent polysaccharide deacetylase family protein</fullName>
    </recommendedName>
</protein>
<dbReference type="SUPFAM" id="SSF88713">
    <property type="entry name" value="Glycoside hydrolase/deacetylase"/>
    <property type="match status" value="1"/>
</dbReference>
<dbReference type="Pfam" id="PF04748">
    <property type="entry name" value="Polysacc_deac_2"/>
    <property type="match status" value="1"/>
</dbReference>
<evidence type="ECO:0000313" key="2">
    <source>
        <dbReference type="Proteomes" id="UP000476332"/>
    </source>
</evidence>
<dbReference type="Proteomes" id="UP000476332">
    <property type="component" value="Unassembled WGS sequence"/>
</dbReference>
<dbReference type="Gene3D" id="3.20.20.370">
    <property type="entry name" value="Glycoside hydrolase/deacetylase"/>
    <property type="match status" value="1"/>
</dbReference>
<accession>A0A6L9MID3</accession>
<dbReference type="InterPro" id="IPR011330">
    <property type="entry name" value="Glyco_hydro/deAcase_b/a-brl"/>
</dbReference>
<evidence type="ECO:0008006" key="3">
    <source>
        <dbReference type="Google" id="ProtNLM"/>
    </source>
</evidence>
<name>A0A6L9MID3_9HYPH</name>
<keyword evidence="2" id="KW-1185">Reference proteome</keyword>
<dbReference type="CDD" id="cd10936">
    <property type="entry name" value="CE4_DAC2"/>
    <property type="match status" value="1"/>
</dbReference>
<reference evidence="1 2" key="1">
    <citation type="submission" date="2020-01" db="EMBL/GenBank/DDBJ databases">
        <title>Genomes of bacteria type strains.</title>
        <authorList>
            <person name="Chen J."/>
            <person name="Zhu S."/>
            <person name="Chen J."/>
        </authorList>
    </citation>
    <scope>NUCLEOTIDE SEQUENCE [LARGE SCALE GENOMIC DNA]</scope>
    <source>
        <strain evidence="1 2">KCTC 52919</strain>
    </source>
</reference>
<evidence type="ECO:0000313" key="1">
    <source>
        <dbReference type="EMBL" id="NDV87567.1"/>
    </source>
</evidence>
<organism evidence="1 2">
    <name type="scientific">Aurantimonas aggregata</name>
    <dbReference type="NCBI Taxonomy" id="2047720"/>
    <lineage>
        <taxon>Bacteria</taxon>
        <taxon>Pseudomonadati</taxon>
        <taxon>Pseudomonadota</taxon>
        <taxon>Alphaproteobacteria</taxon>
        <taxon>Hyphomicrobiales</taxon>
        <taxon>Aurantimonadaceae</taxon>
        <taxon>Aurantimonas</taxon>
    </lineage>
</organism>
<dbReference type="RefSeq" id="WP_163044319.1">
    <property type="nucleotide sequence ID" value="NZ_JAAAMJ010000009.1"/>
</dbReference>
<dbReference type="AlphaFoldDB" id="A0A6L9MID3"/>
<comment type="caution">
    <text evidence="1">The sequence shown here is derived from an EMBL/GenBank/DDBJ whole genome shotgun (WGS) entry which is preliminary data.</text>
</comment>
<dbReference type="GO" id="GO:0005975">
    <property type="term" value="P:carbohydrate metabolic process"/>
    <property type="evidence" value="ECO:0007669"/>
    <property type="project" value="InterPro"/>
</dbReference>
<dbReference type="EMBL" id="JAAAMJ010000009">
    <property type="protein sequence ID" value="NDV87567.1"/>
    <property type="molecule type" value="Genomic_DNA"/>
</dbReference>
<gene>
    <name evidence="1" type="ORF">GTW51_12745</name>
</gene>